<keyword evidence="1" id="KW-1185">Reference proteome</keyword>
<organism evidence="1 2">
    <name type="scientific">Romanomermis culicivorax</name>
    <name type="common">Nematode worm</name>
    <dbReference type="NCBI Taxonomy" id="13658"/>
    <lineage>
        <taxon>Eukaryota</taxon>
        <taxon>Metazoa</taxon>
        <taxon>Ecdysozoa</taxon>
        <taxon>Nematoda</taxon>
        <taxon>Enoplea</taxon>
        <taxon>Dorylaimia</taxon>
        <taxon>Mermithida</taxon>
        <taxon>Mermithoidea</taxon>
        <taxon>Mermithidae</taxon>
        <taxon>Romanomermis</taxon>
    </lineage>
</organism>
<name>A0A915JZ87_ROMCU</name>
<reference evidence="2" key="1">
    <citation type="submission" date="2022-11" db="UniProtKB">
        <authorList>
            <consortium name="WormBaseParasite"/>
        </authorList>
    </citation>
    <scope>IDENTIFICATION</scope>
</reference>
<accession>A0A915JZ87</accession>
<proteinExistence type="predicted"/>
<evidence type="ECO:0000313" key="1">
    <source>
        <dbReference type="Proteomes" id="UP000887565"/>
    </source>
</evidence>
<sequence>MLRQEVRVATAMANLYTAFEISQLTRGDKTEKERDQIIITQFYSKSSPMIQATMDYHKGQIVSLQGLDIMDLIEDNISTLSATDSSPGYFRQLMPKDSMFFQRYFKMLPLEIEAKIGKVAMLVKEVMTSTNINTNPKDNTTQNFLPYVEKMVAKSNLNSAQK</sequence>
<dbReference type="Proteomes" id="UP000887565">
    <property type="component" value="Unplaced"/>
</dbReference>
<dbReference type="WBParaSite" id="nRc.2.0.1.t31712-RA">
    <property type="protein sequence ID" value="nRc.2.0.1.t31712-RA"/>
    <property type="gene ID" value="nRc.2.0.1.g31712"/>
</dbReference>
<protein>
    <submittedName>
        <fullName evidence="2">Uncharacterized protein</fullName>
    </submittedName>
</protein>
<dbReference type="AlphaFoldDB" id="A0A915JZ87"/>
<evidence type="ECO:0000313" key="2">
    <source>
        <dbReference type="WBParaSite" id="nRc.2.0.1.t31712-RA"/>
    </source>
</evidence>